<proteinExistence type="predicted"/>
<dbReference type="AlphaFoldDB" id="A0A1I7L1L8"/>
<keyword evidence="2" id="KW-1185">Reference proteome</keyword>
<dbReference type="EMBL" id="FPBV01000023">
    <property type="protein sequence ID" value="SFV03601.1"/>
    <property type="molecule type" value="Genomic_DNA"/>
</dbReference>
<evidence type="ECO:0000313" key="1">
    <source>
        <dbReference type="EMBL" id="SFV03601.1"/>
    </source>
</evidence>
<name>A0A1I7L1L8_9BACL</name>
<dbReference type="STRING" id="392015.SAMN05421543_1236"/>
<gene>
    <name evidence="1" type="ORF">SAMN05421543_1236</name>
</gene>
<organism evidence="1 2">
    <name type="scientific">Alicyclobacillus macrosporangiidus</name>
    <dbReference type="NCBI Taxonomy" id="392015"/>
    <lineage>
        <taxon>Bacteria</taxon>
        <taxon>Bacillati</taxon>
        <taxon>Bacillota</taxon>
        <taxon>Bacilli</taxon>
        <taxon>Bacillales</taxon>
        <taxon>Alicyclobacillaceae</taxon>
        <taxon>Alicyclobacillus</taxon>
    </lineage>
</organism>
<accession>A0A1I7L1L8</accession>
<reference evidence="2" key="1">
    <citation type="submission" date="2016-10" db="EMBL/GenBank/DDBJ databases">
        <authorList>
            <person name="Varghese N."/>
        </authorList>
    </citation>
    <scope>NUCLEOTIDE SEQUENCE [LARGE SCALE GENOMIC DNA]</scope>
    <source>
        <strain evidence="2">DSM 17980</strain>
    </source>
</reference>
<evidence type="ECO:0000313" key="2">
    <source>
        <dbReference type="Proteomes" id="UP000183508"/>
    </source>
</evidence>
<dbReference type="Proteomes" id="UP000183508">
    <property type="component" value="Unassembled WGS sequence"/>
</dbReference>
<sequence length="234" mass="27993">MMLAVIKETELFEPVKHWLEERDFTVYSEVQFDRRADVVGRLGNLLVVVELKTSLSLDLIQQCVDWRRYTHYVYAAVPRPKRHLNSYARDLLRREGIGLLTVEHHKADWLHQEDWWNVQIHVHAQLNRHAATHYLLKHLYEEQRYGPPGGHRGGGYVTSYRITMERIRNVLRWERNRRDSDGWLSVREICERVETHYANPRVSVARALLNFEHHWCESKREGGKLYFRLREGSE</sequence>
<protein>
    <submittedName>
        <fullName evidence="1">Uncharacterized protein</fullName>
    </submittedName>
</protein>